<evidence type="ECO:0000313" key="2">
    <source>
        <dbReference type="Proteomes" id="UP001595075"/>
    </source>
</evidence>
<proteinExistence type="predicted"/>
<dbReference type="EMBL" id="JAZHXI010000009">
    <property type="protein sequence ID" value="KAL2068455.1"/>
    <property type="molecule type" value="Genomic_DNA"/>
</dbReference>
<protein>
    <submittedName>
        <fullName evidence="1">Uncharacterized protein</fullName>
    </submittedName>
</protein>
<name>A0ABR4CFD4_9HELO</name>
<reference evidence="1 2" key="1">
    <citation type="journal article" date="2024" name="Commun. Biol.">
        <title>Comparative genomic analysis of thermophilic fungi reveals convergent evolutionary adaptations and gene losses.</title>
        <authorList>
            <person name="Steindorff A.S."/>
            <person name="Aguilar-Pontes M.V."/>
            <person name="Robinson A.J."/>
            <person name="Andreopoulos B."/>
            <person name="LaButti K."/>
            <person name="Kuo A."/>
            <person name="Mondo S."/>
            <person name="Riley R."/>
            <person name="Otillar R."/>
            <person name="Haridas S."/>
            <person name="Lipzen A."/>
            <person name="Grimwood J."/>
            <person name="Schmutz J."/>
            <person name="Clum A."/>
            <person name="Reid I.D."/>
            <person name="Moisan M.C."/>
            <person name="Butler G."/>
            <person name="Nguyen T.T.M."/>
            <person name="Dewar K."/>
            <person name="Conant G."/>
            <person name="Drula E."/>
            <person name="Henrissat B."/>
            <person name="Hansel C."/>
            <person name="Singer S."/>
            <person name="Hutchinson M.I."/>
            <person name="de Vries R.P."/>
            <person name="Natvig D.O."/>
            <person name="Powell A.J."/>
            <person name="Tsang A."/>
            <person name="Grigoriev I.V."/>
        </authorList>
    </citation>
    <scope>NUCLEOTIDE SEQUENCE [LARGE SCALE GENOMIC DNA]</scope>
    <source>
        <strain evidence="1 2">CBS 494.80</strain>
    </source>
</reference>
<sequence length="15" mass="1746">MFFIDEIFGKVVDSV</sequence>
<evidence type="ECO:0000313" key="1">
    <source>
        <dbReference type="EMBL" id="KAL2068455.1"/>
    </source>
</evidence>
<keyword evidence="2" id="KW-1185">Reference proteome</keyword>
<dbReference type="Proteomes" id="UP001595075">
    <property type="component" value="Unassembled WGS sequence"/>
</dbReference>
<accession>A0ABR4CFD4</accession>
<gene>
    <name evidence="1" type="ORF">VTL71DRAFT_16553</name>
</gene>
<organism evidence="1 2">
    <name type="scientific">Oculimacula yallundae</name>
    <dbReference type="NCBI Taxonomy" id="86028"/>
    <lineage>
        <taxon>Eukaryota</taxon>
        <taxon>Fungi</taxon>
        <taxon>Dikarya</taxon>
        <taxon>Ascomycota</taxon>
        <taxon>Pezizomycotina</taxon>
        <taxon>Leotiomycetes</taxon>
        <taxon>Helotiales</taxon>
        <taxon>Ploettnerulaceae</taxon>
        <taxon>Oculimacula</taxon>
    </lineage>
</organism>
<comment type="caution">
    <text evidence="1">The sequence shown here is derived from an EMBL/GenBank/DDBJ whole genome shotgun (WGS) entry which is preliminary data.</text>
</comment>